<proteinExistence type="predicted"/>
<evidence type="ECO:0000313" key="1">
    <source>
        <dbReference type="EMBL" id="GFO46722.1"/>
    </source>
</evidence>
<sequence length="79" mass="8957">MVAKRAMLCFGLQAQNFLLFSFRVTRGSTICKALRKLPPYSSSHRRVKRMLVAHSLATPSRETQGLYGRKFELLTNTPA</sequence>
<comment type="caution">
    <text evidence="1">The sequence shown here is derived from an EMBL/GenBank/DDBJ whole genome shotgun (WGS) entry which is preliminary data.</text>
</comment>
<name>A0AAV4DR10_9GAST</name>
<gene>
    <name evidence="1" type="ORF">PoB_007322700</name>
</gene>
<evidence type="ECO:0000313" key="2">
    <source>
        <dbReference type="Proteomes" id="UP000735302"/>
    </source>
</evidence>
<organism evidence="1 2">
    <name type="scientific">Plakobranchus ocellatus</name>
    <dbReference type="NCBI Taxonomy" id="259542"/>
    <lineage>
        <taxon>Eukaryota</taxon>
        <taxon>Metazoa</taxon>
        <taxon>Spiralia</taxon>
        <taxon>Lophotrochozoa</taxon>
        <taxon>Mollusca</taxon>
        <taxon>Gastropoda</taxon>
        <taxon>Heterobranchia</taxon>
        <taxon>Euthyneura</taxon>
        <taxon>Panpulmonata</taxon>
        <taxon>Sacoglossa</taxon>
        <taxon>Placobranchoidea</taxon>
        <taxon>Plakobranchidae</taxon>
        <taxon>Plakobranchus</taxon>
    </lineage>
</organism>
<accession>A0AAV4DR10</accession>
<reference evidence="1 2" key="1">
    <citation type="journal article" date="2021" name="Elife">
        <title>Chloroplast acquisition without the gene transfer in kleptoplastic sea slugs, Plakobranchus ocellatus.</title>
        <authorList>
            <person name="Maeda T."/>
            <person name="Takahashi S."/>
            <person name="Yoshida T."/>
            <person name="Shimamura S."/>
            <person name="Takaki Y."/>
            <person name="Nagai Y."/>
            <person name="Toyoda A."/>
            <person name="Suzuki Y."/>
            <person name="Arimoto A."/>
            <person name="Ishii H."/>
            <person name="Satoh N."/>
            <person name="Nishiyama T."/>
            <person name="Hasebe M."/>
            <person name="Maruyama T."/>
            <person name="Minagawa J."/>
            <person name="Obokata J."/>
            <person name="Shigenobu S."/>
        </authorList>
    </citation>
    <scope>NUCLEOTIDE SEQUENCE [LARGE SCALE GENOMIC DNA]</scope>
</reference>
<dbReference type="Proteomes" id="UP000735302">
    <property type="component" value="Unassembled WGS sequence"/>
</dbReference>
<keyword evidence="2" id="KW-1185">Reference proteome</keyword>
<dbReference type="AlphaFoldDB" id="A0AAV4DR10"/>
<evidence type="ECO:0008006" key="3">
    <source>
        <dbReference type="Google" id="ProtNLM"/>
    </source>
</evidence>
<dbReference type="EMBL" id="BLXT01008205">
    <property type="protein sequence ID" value="GFO46722.1"/>
    <property type="molecule type" value="Genomic_DNA"/>
</dbReference>
<protein>
    <recommendedName>
        <fullName evidence="3">Secreted protein</fullName>
    </recommendedName>
</protein>